<evidence type="ECO:0000256" key="1">
    <source>
        <dbReference type="ARBA" id="ARBA00022729"/>
    </source>
</evidence>
<dbReference type="PANTHER" id="PTHR16026:SF0">
    <property type="entry name" value="CARTILAGE ACIDIC PROTEIN 1"/>
    <property type="match status" value="1"/>
</dbReference>
<sequence>MPQPLISNFTLSSHSFPPAVELRSANYVDLLSTNQFRWAAARSQFIQKRIDSFFDEDVRKVYFRVSHFNSPLFPDINRDHAVDYFYNNHYAFYPEGGICPYMVYSTKCSSMVYGKFMQNGVLGPLAVDFSLTDKYFRSYDMYDSHGSAILDIDGDGFLDLYLNAGGGRGLGRGMGFASTVYWGSQNKIKYADWTIVGGSEAAMAAGLENIGGTGRGRSVYFADFNGDGRLDVLLVNEQRVDTFFAPSQLLYNIGNRKFKKDSKFMEYIKIVIFGNLFGNKHAPARDIIIQRDSCLPNGTAHNAFCRRHISYSWASYSYSSIEKRMVKKFDTKIPIKDVSGCKNIEVADINEDGIMDFFLSTKDRIQFFYSSEKYSKIISLEGASEEILPPSNYKLGIATMQDFDLDGGLKVVAVYYNEEQKKHKTVMYSRREGVSKAPFWKVFHSKDNFPVVEGQFSSKFNDIAAVDYNNDGFKDIVVVNHYALYHLVSEPLYTPTYLAVVLHGKGYVNKYGIGSSLKMKVYNKKKKQIEYHLKSVNTYSHGTTEHGGAVDHRNVFGLGYTSTPLHLSIVWPNGVRTYIGRKKVLRRMNNMLNPLLVMYRSSKNQEIESFNPMYSIMPTSTLHPWVIS</sequence>
<name>A0A7S1BZ67_9STRA</name>
<keyword evidence="1" id="KW-0732">Signal</keyword>
<dbReference type="Pfam" id="PF13517">
    <property type="entry name" value="FG-GAP_3"/>
    <property type="match status" value="1"/>
</dbReference>
<dbReference type="AlphaFoldDB" id="A0A7S1BZ67"/>
<gene>
    <name evidence="2" type="ORF">CHYS00102_LOCUS28451</name>
</gene>
<dbReference type="InterPro" id="IPR028994">
    <property type="entry name" value="Integrin_alpha_N"/>
</dbReference>
<dbReference type="SUPFAM" id="SSF69318">
    <property type="entry name" value="Integrin alpha N-terminal domain"/>
    <property type="match status" value="1"/>
</dbReference>
<dbReference type="EMBL" id="HBFR01038945">
    <property type="protein sequence ID" value="CAD8901232.1"/>
    <property type="molecule type" value="Transcribed_RNA"/>
</dbReference>
<dbReference type="Gene3D" id="2.130.10.130">
    <property type="entry name" value="Integrin alpha, N-terminal"/>
    <property type="match status" value="1"/>
</dbReference>
<dbReference type="PANTHER" id="PTHR16026">
    <property type="entry name" value="CARTILAGE ACIDIC PROTEIN 1"/>
    <property type="match status" value="1"/>
</dbReference>
<accession>A0A7S1BZ67</accession>
<reference evidence="2" key="1">
    <citation type="submission" date="2021-01" db="EMBL/GenBank/DDBJ databases">
        <authorList>
            <person name="Corre E."/>
            <person name="Pelletier E."/>
            <person name="Niang G."/>
            <person name="Scheremetjew M."/>
            <person name="Finn R."/>
            <person name="Kale V."/>
            <person name="Holt S."/>
            <person name="Cochrane G."/>
            <person name="Meng A."/>
            <person name="Brown T."/>
            <person name="Cohen L."/>
        </authorList>
    </citation>
    <scope>NUCLEOTIDE SEQUENCE</scope>
    <source>
        <strain evidence="2">308</strain>
    </source>
</reference>
<protein>
    <recommendedName>
        <fullName evidence="3">ASPIC/UnbV domain-containing protein</fullName>
    </recommendedName>
</protein>
<dbReference type="InterPro" id="IPR027039">
    <property type="entry name" value="Crtac1"/>
</dbReference>
<dbReference type="InterPro" id="IPR013517">
    <property type="entry name" value="FG-GAP"/>
</dbReference>
<evidence type="ECO:0000313" key="2">
    <source>
        <dbReference type="EMBL" id="CAD8901232.1"/>
    </source>
</evidence>
<organism evidence="2">
    <name type="scientific">Corethron hystrix</name>
    <dbReference type="NCBI Taxonomy" id="216773"/>
    <lineage>
        <taxon>Eukaryota</taxon>
        <taxon>Sar</taxon>
        <taxon>Stramenopiles</taxon>
        <taxon>Ochrophyta</taxon>
        <taxon>Bacillariophyta</taxon>
        <taxon>Coscinodiscophyceae</taxon>
        <taxon>Corethrophycidae</taxon>
        <taxon>Corethrales</taxon>
        <taxon>Corethraceae</taxon>
        <taxon>Corethron</taxon>
    </lineage>
</organism>
<evidence type="ECO:0008006" key="3">
    <source>
        <dbReference type="Google" id="ProtNLM"/>
    </source>
</evidence>
<proteinExistence type="predicted"/>